<comment type="similarity">
    <text evidence="2">Belongs to the polysaccharide lyase 1 family.</text>
</comment>
<dbReference type="PANTHER" id="PTHR31683">
    <property type="entry name" value="PECTATE LYASE 18-RELATED"/>
    <property type="match status" value="1"/>
</dbReference>
<comment type="caution">
    <text evidence="4">The sequence shown here is derived from an EMBL/GenBank/DDBJ whole genome shotgun (WGS) entry which is preliminary data.</text>
</comment>
<name>A0AAW9QKL7_9BURK</name>
<proteinExistence type="inferred from homology"/>
<dbReference type="RefSeq" id="WP_332291267.1">
    <property type="nucleotide sequence ID" value="NZ_JAZIBG010000036.1"/>
</dbReference>
<evidence type="ECO:0000256" key="2">
    <source>
        <dbReference type="RuleBase" id="RU361173"/>
    </source>
</evidence>
<dbReference type="GO" id="GO:0005576">
    <property type="term" value="C:extracellular region"/>
    <property type="evidence" value="ECO:0007669"/>
    <property type="project" value="UniProtKB-SubCell"/>
</dbReference>
<keyword evidence="1 2" id="KW-0456">Lyase</keyword>
<dbReference type="InterPro" id="IPR002022">
    <property type="entry name" value="Pec_lyase"/>
</dbReference>
<keyword evidence="5" id="KW-1185">Reference proteome</keyword>
<evidence type="ECO:0000313" key="4">
    <source>
        <dbReference type="EMBL" id="MEF7615917.1"/>
    </source>
</evidence>
<accession>A0AAW9QKL7</accession>
<dbReference type="GO" id="GO:0030570">
    <property type="term" value="F:pectate lyase activity"/>
    <property type="evidence" value="ECO:0007669"/>
    <property type="project" value="InterPro"/>
</dbReference>
<dbReference type="GO" id="GO:0000272">
    <property type="term" value="P:polysaccharide catabolic process"/>
    <property type="evidence" value="ECO:0007669"/>
    <property type="project" value="UniProtKB-KW"/>
</dbReference>
<dbReference type="Proteomes" id="UP001336250">
    <property type="component" value="Unassembled WGS sequence"/>
</dbReference>
<dbReference type="InterPro" id="IPR045032">
    <property type="entry name" value="PEL"/>
</dbReference>
<dbReference type="SMART" id="SM00656">
    <property type="entry name" value="Amb_all"/>
    <property type="match status" value="1"/>
</dbReference>
<dbReference type="PANTHER" id="PTHR31683:SF18">
    <property type="entry name" value="PECTATE LYASE 21-RELATED"/>
    <property type="match status" value="1"/>
</dbReference>
<evidence type="ECO:0000259" key="3">
    <source>
        <dbReference type="SMART" id="SM00656"/>
    </source>
</evidence>
<dbReference type="InterPro" id="IPR011050">
    <property type="entry name" value="Pectin_lyase_fold/virulence"/>
</dbReference>
<gene>
    <name evidence="4" type="ORF">V4F39_18525</name>
</gene>
<keyword evidence="2" id="KW-0964">Secreted</keyword>
<keyword evidence="2" id="KW-0119">Carbohydrate metabolism</keyword>
<evidence type="ECO:0000256" key="1">
    <source>
        <dbReference type="ARBA" id="ARBA00023239"/>
    </source>
</evidence>
<evidence type="ECO:0000313" key="5">
    <source>
        <dbReference type="Proteomes" id="UP001336250"/>
    </source>
</evidence>
<dbReference type="Pfam" id="PF00544">
    <property type="entry name" value="Pectate_lyase_4"/>
    <property type="match status" value="1"/>
</dbReference>
<comment type="subcellular location">
    <subcellularLocation>
        <location evidence="2">Secreted</location>
    </subcellularLocation>
</comment>
<dbReference type="InterPro" id="IPR012334">
    <property type="entry name" value="Pectin_lyas_fold"/>
</dbReference>
<organism evidence="4 5">
    <name type="scientific">Aquincola agrisoli</name>
    <dbReference type="NCBI Taxonomy" id="3119538"/>
    <lineage>
        <taxon>Bacteria</taxon>
        <taxon>Pseudomonadati</taxon>
        <taxon>Pseudomonadota</taxon>
        <taxon>Betaproteobacteria</taxon>
        <taxon>Burkholderiales</taxon>
        <taxon>Sphaerotilaceae</taxon>
        <taxon>Aquincola</taxon>
    </lineage>
</organism>
<feature type="domain" description="Pectate lyase" evidence="3">
    <location>
        <begin position="36"/>
        <end position="292"/>
    </location>
</feature>
<keyword evidence="2" id="KW-0624">Polysaccharide degradation</keyword>
<reference evidence="4 5" key="1">
    <citation type="submission" date="2024-02" db="EMBL/GenBank/DDBJ databases">
        <title>Genome sequence of Aquincola sp. MAHUQ-54.</title>
        <authorList>
            <person name="Huq M.A."/>
        </authorList>
    </citation>
    <scope>NUCLEOTIDE SEQUENCE [LARGE SCALE GENOMIC DNA]</scope>
    <source>
        <strain evidence="4 5">MAHUQ-54</strain>
    </source>
</reference>
<dbReference type="AlphaFoldDB" id="A0AAW9QKL7"/>
<dbReference type="EMBL" id="JAZIBG010000036">
    <property type="protein sequence ID" value="MEF7615917.1"/>
    <property type="molecule type" value="Genomic_DNA"/>
</dbReference>
<dbReference type="SUPFAM" id="SSF51126">
    <property type="entry name" value="Pectin lyase-like"/>
    <property type="match status" value="1"/>
</dbReference>
<dbReference type="Gene3D" id="2.160.20.10">
    <property type="entry name" value="Single-stranded right-handed beta-helix, Pectin lyase-like"/>
    <property type="match status" value="1"/>
</dbReference>
<sequence>MTIDRNDSDAHGRAGFRQVVGWAAQGNGTTGGGSGRLFIVDTVAQLREVLRSMGDAPKILMVRGTIDVSEGRPYANRADQSARGTVRLTSNTTLVGGGPNAKIIEGALFVQDVHNVIVHNLFIENPVDVDPQFEDGDGWNAEWDGLSIVGSHHVWVDQVTFSDGRFTIDQYKEVNGWKFVQHDGALDIKRGADYVTVSHCRFELHDKTILIGHSDSNGPQDRGTLRVTFLNNHFTRVMQRTPRVRFGNVHLFNNVFEHDRNDGIYPYQYSYGIGVESTTRSERNAFLVGGLSTPCSVTRAYGGSLMRDTGSTLNHAAVDLNSCGFNPHIGTPPPYPYVAREMSPAVVEQIRREAGVGVVRIPLPRD</sequence>
<protein>
    <recommendedName>
        <fullName evidence="3">Pectate lyase domain-containing protein</fullName>
    </recommendedName>
</protein>